<dbReference type="EMBL" id="KN832902">
    <property type="protein sequence ID" value="KIM92938.1"/>
    <property type="molecule type" value="Genomic_DNA"/>
</dbReference>
<dbReference type="PROSITE" id="PS50090">
    <property type="entry name" value="MYB_LIKE"/>
    <property type="match status" value="1"/>
</dbReference>
<dbReference type="Pfam" id="PF00249">
    <property type="entry name" value="Myb_DNA-binding"/>
    <property type="match status" value="1"/>
</dbReference>
<dbReference type="CDD" id="cd00167">
    <property type="entry name" value="SANT"/>
    <property type="match status" value="1"/>
</dbReference>
<evidence type="ECO:0000259" key="1">
    <source>
        <dbReference type="PROSITE" id="PS50090"/>
    </source>
</evidence>
<dbReference type="OrthoDB" id="2350934at2759"/>
<dbReference type="InParanoid" id="A0A0C3C240"/>
<evidence type="ECO:0000313" key="4">
    <source>
        <dbReference type="Proteomes" id="UP000054321"/>
    </source>
</evidence>
<dbReference type="GO" id="GO:0000978">
    <property type="term" value="F:RNA polymerase II cis-regulatory region sequence-specific DNA binding"/>
    <property type="evidence" value="ECO:0007669"/>
    <property type="project" value="TreeGrafter"/>
</dbReference>
<feature type="non-terminal residue" evidence="3">
    <location>
        <position position="122"/>
    </location>
</feature>
<gene>
    <name evidence="3" type="ORF">OIDMADRAFT_62762</name>
</gene>
<protein>
    <submittedName>
        <fullName evidence="3">Uncharacterized protein</fullName>
    </submittedName>
</protein>
<dbReference type="SUPFAM" id="SSF46689">
    <property type="entry name" value="Homeodomain-like"/>
    <property type="match status" value="1"/>
</dbReference>
<organism evidence="3 4">
    <name type="scientific">Oidiodendron maius (strain Zn)</name>
    <dbReference type="NCBI Taxonomy" id="913774"/>
    <lineage>
        <taxon>Eukaryota</taxon>
        <taxon>Fungi</taxon>
        <taxon>Dikarya</taxon>
        <taxon>Ascomycota</taxon>
        <taxon>Pezizomycotina</taxon>
        <taxon>Leotiomycetes</taxon>
        <taxon>Leotiomycetes incertae sedis</taxon>
        <taxon>Myxotrichaceae</taxon>
        <taxon>Oidiodendron</taxon>
    </lineage>
</organism>
<sequence length="122" mass="14232">SLSKNKRKWSPEEDTLLIDLRGNGAKWAAISERLPGRSPLSCRLHYQNYLERRSVWNEDRKDVLAKVYERFKLDMWSKVARETGIPWRAAEAMHWQLGQVDMAQRASVTPLLLQEASRELVP</sequence>
<dbReference type="STRING" id="913774.A0A0C3C240"/>
<dbReference type="PANTHER" id="PTHR45614">
    <property type="entry name" value="MYB PROTEIN-RELATED"/>
    <property type="match status" value="1"/>
</dbReference>
<feature type="domain" description="HTH myb-type" evidence="2">
    <location>
        <begin position="1"/>
        <end position="54"/>
    </location>
</feature>
<dbReference type="PANTHER" id="PTHR45614:SF51">
    <property type="entry name" value="MYB-LIKE DNA-BINDING PROTEIN BAS1"/>
    <property type="match status" value="1"/>
</dbReference>
<dbReference type="InterPro" id="IPR017930">
    <property type="entry name" value="Myb_dom"/>
</dbReference>
<reference evidence="3 4" key="1">
    <citation type="submission" date="2014-04" db="EMBL/GenBank/DDBJ databases">
        <authorList>
            <consortium name="DOE Joint Genome Institute"/>
            <person name="Kuo A."/>
            <person name="Martino E."/>
            <person name="Perotto S."/>
            <person name="Kohler A."/>
            <person name="Nagy L.G."/>
            <person name="Floudas D."/>
            <person name="Copeland A."/>
            <person name="Barry K.W."/>
            <person name="Cichocki N."/>
            <person name="Veneault-Fourrey C."/>
            <person name="LaButti K."/>
            <person name="Lindquist E.A."/>
            <person name="Lipzen A."/>
            <person name="Lundell T."/>
            <person name="Morin E."/>
            <person name="Murat C."/>
            <person name="Sun H."/>
            <person name="Tunlid A."/>
            <person name="Henrissat B."/>
            <person name="Grigoriev I.V."/>
            <person name="Hibbett D.S."/>
            <person name="Martin F."/>
            <person name="Nordberg H.P."/>
            <person name="Cantor M.N."/>
            <person name="Hua S.X."/>
        </authorList>
    </citation>
    <scope>NUCLEOTIDE SEQUENCE [LARGE SCALE GENOMIC DNA]</scope>
    <source>
        <strain evidence="3 4">Zn</strain>
    </source>
</reference>
<evidence type="ECO:0000259" key="2">
    <source>
        <dbReference type="PROSITE" id="PS51294"/>
    </source>
</evidence>
<proteinExistence type="predicted"/>
<dbReference type="GO" id="GO:0000981">
    <property type="term" value="F:DNA-binding transcription factor activity, RNA polymerase II-specific"/>
    <property type="evidence" value="ECO:0007669"/>
    <property type="project" value="TreeGrafter"/>
</dbReference>
<name>A0A0C3C240_OIDMZ</name>
<feature type="domain" description="Myb-like" evidence="1">
    <location>
        <begin position="1"/>
        <end position="50"/>
    </location>
</feature>
<accession>A0A0C3C240</accession>
<dbReference type="SMART" id="SM00717">
    <property type="entry name" value="SANT"/>
    <property type="match status" value="1"/>
</dbReference>
<reference evidence="4" key="2">
    <citation type="submission" date="2015-01" db="EMBL/GenBank/DDBJ databases">
        <title>Evolutionary Origins and Diversification of the Mycorrhizal Mutualists.</title>
        <authorList>
            <consortium name="DOE Joint Genome Institute"/>
            <consortium name="Mycorrhizal Genomics Consortium"/>
            <person name="Kohler A."/>
            <person name="Kuo A."/>
            <person name="Nagy L.G."/>
            <person name="Floudas D."/>
            <person name="Copeland A."/>
            <person name="Barry K.W."/>
            <person name="Cichocki N."/>
            <person name="Veneault-Fourrey C."/>
            <person name="LaButti K."/>
            <person name="Lindquist E.A."/>
            <person name="Lipzen A."/>
            <person name="Lundell T."/>
            <person name="Morin E."/>
            <person name="Murat C."/>
            <person name="Riley R."/>
            <person name="Ohm R."/>
            <person name="Sun H."/>
            <person name="Tunlid A."/>
            <person name="Henrissat B."/>
            <person name="Grigoriev I.V."/>
            <person name="Hibbett D.S."/>
            <person name="Martin F."/>
        </authorList>
    </citation>
    <scope>NUCLEOTIDE SEQUENCE [LARGE SCALE GENOMIC DNA]</scope>
    <source>
        <strain evidence="4">Zn</strain>
    </source>
</reference>
<dbReference type="InterPro" id="IPR050560">
    <property type="entry name" value="MYB_TF"/>
</dbReference>
<dbReference type="HOGENOM" id="CLU_2229425_0_0_1"/>
<keyword evidence="4" id="KW-1185">Reference proteome</keyword>
<dbReference type="InterPro" id="IPR001005">
    <property type="entry name" value="SANT/Myb"/>
</dbReference>
<dbReference type="InterPro" id="IPR009057">
    <property type="entry name" value="Homeodomain-like_sf"/>
</dbReference>
<dbReference type="Gene3D" id="1.10.10.60">
    <property type="entry name" value="Homeodomain-like"/>
    <property type="match status" value="1"/>
</dbReference>
<dbReference type="GO" id="GO:0005634">
    <property type="term" value="C:nucleus"/>
    <property type="evidence" value="ECO:0007669"/>
    <property type="project" value="TreeGrafter"/>
</dbReference>
<dbReference type="AlphaFoldDB" id="A0A0C3C240"/>
<feature type="non-terminal residue" evidence="3">
    <location>
        <position position="1"/>
    </location>
</feature>
<evidence type="ECO:0000313" key="3">
    <source>
        <dbReference type="EMBL" id="KIM92938.1"/>
    </source>
</evidence>
<dbReference type="Proteomes" id="UP000054321">
    <property type="component" value="Unassembled WGS sequence"/>
</dbReference>
<dbReference type="PROSITE" id="PS51294">
    <property type="entry name" value="HTH_MYB"/>
    <property type="match status" value="1"/>
</dbReference>